<dbReference type="GO" id="GO:0006637">
    <property type="term" value="P:acyl-CoA metabolic process"/>
    <property type="evidence" value="ECO:0007669"/>
    <property type="project" value="TreeGrafter"/>
</dbReference>
<dbReference type="AlphaFoldDB" id="A0A2T7UUT4"/>
<comment type="similarity">
    <text evidence="1">Belongs to the acyl coenzyme A hydrolase family.</text>
</comment>
<dbReference type="RefSeq" id="WP_107750688.1">
    <property type="nucleotide sequence ID" value="NZ_QBKF01000002.1"/>
</dbReference>
<protein>
    <submittedName>
        <fullName evidence="5">Acyl-CoA thioesterase</fullName>
    </submittedName>
</protein>
<sequence>MSQQPVDQTVMVEMIFPEQANHYGTLFGGTALSLMARAAFVAATRRVRGAVVMARSEQVNFTTPVRVGELLELRAEITRLGRSSLSVAVTGVVEEASTGTRRDALNGQFEMVAVDASGRPRALTDNPSRKEETA</sequence>
<organism evidence="5 6">
    <name type="scientific">Pararhodobacter aggregans</name>
    <dbReference type="NCBI Taxonomy" id="404875"/>
    <lineage>
        <taxon>Bacteria</taxon>
        <taxon>Pseudomonadati</taxon>
        <taxon>Pseudomonadota</taxon>
        <taxon>Alphaproteobacteria</taxon>
        <taxon>Rhodobacterales</taxon>
        <taxon>Paracoccaceae</taxon>
        <taxon>Pararhodobacter</taxon>
    </lineage>
</organism>
<dbReference type="SUPFAM" id="SSF54637">
    <property type="entry name" value="Thioesterase/thiol ester dehydrase-isomerase"/>
    <property type="match status" value="1"/>
</dbReference>
<dbReference type="GO" id="GO:0009062">
    <property type="term" value="P:fatty acid catabolic process"/>
    <property type="evidence" value="ECO:0007669"/>
    <property type="project" value="TreeGrafter"/>
</dbReference>
<name>A0A2T7UUT4_9RHOB</name>
<dbReference type="InterPro" id="IPR040170">
    <property type="entry name" value="Cytosol_ACT"/>
</dbReference>
<dbReference type="Pfam" id="PF03061">
    <property type="entry name" value="4HBT"/>
    <property type="match status" value="1"/>
</dbReference>
<keyword evidence="2 3" id="KW-0378">Hydrolase</keyword>
<evidence type="ECO:0000313" key="5">
    <source>
        <dbReference type="EMBL" id="PVE48424.1"/>
    </source>
</evidence>
<evidence type="ECO:0000259" key="4">
    <source>
        <dbReference type="PROSITE" id="PS51770"/>
    </source>
</evidence>
<evidence type="ECO:0000256" key="3">
    <source>
        <dbReference type="PROSITE-ProRule" id="PRU01106"/>
    </source>
</evidence>
<reference evidence="5 6" key="1">
    <citation type="journal article" date="2011" name="Syst. Appl. Microbiol.">
        <title>Defluviimonas denitrificans gen. nov., sp. nov., and Pararhodobacter aggregans gen. nov., sp. nov., non-phototrophic Rhodobacteraceae from the biofilter of a marine aquaculture.</title>
        <authorList>
            <person name="Foesel B.U."/>
            <person name="Drake H.L."/>
            <person name="Schramm A."/>
        </authorList>
    </citation>
    <scope>NUCLEOTIDE SEQUENCE [LARGE SCALE GENOMIC DNA]</scope>
    <source>
        <strain evidence="5 6">D1-19</strain>
    </source>
</reference>
<dbReference type="InterPro" id="IPR033120">
    <property type="entry name" value="HOTDOG_ACOT"/>
</dbReference>
<dbReference type="GO" id="GO:0005829">
    <property type="term" value="C:cytosol"/>
    <property type="evidence" value="ECO:0007669"/>
    <property type="project" value="TreeGrafter"/>
</dbReference>
<comment type="caution">
    <text evidence="5">The sequence shown here is derived from an EMBL/GenBank/DDBJ whole genome shotgun (WGS) entry which is preliminary data.</text>
</comment>
<dbReference type="InterPro" id="IPR029069">
    <property type="entry name" value="HotDog_dom_sf"/>
</dbReference>
<evidence type="ECO:0000313" key="6">
    <source>
        <dbReference type="Proteomes" id="UP000244810"/>
    </source>
</evidence>
<dbReference type="CDD" id="cd03442">
    <property type="entry name" value="BFIT_BACH"/>
    <property type="match status" value="1"/>
</dbReference>
<dbReference type="PANTHER" id="PTHR11049">
    <property type="entry name" value="ACYL COENZYME A THIOESTER HYDROLASE"/>
    <property type="match status" value="1"/>
</dbReference>
<dbReference type="GO" id="GO:0052816">
    <property type="term" value="F:long-chain fatty acyl-CoA hydrolase activity"/>
    <property type="evidence" value="ECO:0007669"/>
    <property type="project" value="TreeGrafter"/>
</dbReference>
<gene>
    <name evidence="5" type="ORF">DDE23_05010</name>
</gene>
<keyword evidence="6" id="KW-1185">Reference proteome</keyword>
<dbReference type="PANTHER" id="PTHR11049:SF24">
    <property type="entry name" value="CYTOSOLIC ACYL COENZYME A THIOESTER HYDROLASE"/>
    <property type="match status" value="1"/>
</dbReference>
<dbReference type="Gene3D" id="3.10.129.10">
    <property type="entry name" value="Hotdog Thioesterase"/>
    <property type="match status" value="1"/>
</dbReference>
<dbReference type="EMBL" id="QDDR01000002">
    <property type="protein sequence ID" value="PVE48424.1"/>
    <property type="molecule type" value="Genomic_DNA"/>
</dbReference>
<proteinExistence type="inferred from homology"/>
<evidence type="ECO:0000256" key="2">
    <source>
        <dbReference type="ARBA" id="ARBA00022801"/>
    </source>
</evidence>
<dbReference type="InterPro" id="IPR006683">
    <property type="entry name" value="Thioestr_dom"/>
</dbReference>
<feature type="domain" description="HotDog ACOT-type" evidence="4">
    <location>
        <begin position="5"/>
        <end position="117"/>
    </location>
</feature>
<accession>A0A2T7UUT4</accession>
<evidence type="ECO:0000256" key="1">
    <source>
        <dbReference type="ARBA" id="ARBA00010458"/>
    </source>
</evidence>
<dbReference type="PROSITE" id="PS51770">
    <property type="entry name" value="HOTDOG_ACOT"/>
    <property type="match status" value="1"/>
</dbReference>
<dbReference type="Proteomes" id="UP000244810">
    <property type="component" value="Unassembled WGS sequence"/>
</dbReference>
<dbReference type="OrthoDB" id="9801856at2"/>